<evidence type="ECO:0000256" key="7">
    <source>
        <dbReference type="ARBA" id="ARBA00022989"/>
    </source>
</evidence>
<evidence type="ECO:0000256" key="6">
    <source>
        <dbReference type="ARBA" id="ARBA00022840"/>
    </source>
</evidence>
<dbReference type="PANTHER" id="PTHR24221:SF654">
    <property type="entry name" value="ATP-BINDING CASSETTE SUB-FAMILY B MEMBER 6"/>
    <property type="match status" value="1"/>
</dbReference>
<feature type="domain" description="ABC transporter" evidence="10">
    <location>
        <begin position="356"/>
        <end position="591"/>
    </location>
</feature>
<evidence type="ECO:0000313" key="13">
    <source>
        <dbReference type="Proteomes" id="UP000321513"/>
    </source>
</evidence>
<reference evidence="12 13" key="1">
    <citation type="submission" date="2019-07" db="EMBL/GenBank/DDBJ databases">
        <title>Whole genome shotgun sequence of Segetibacter aerophilus NBRC 106135.</title>
        <authorList>
            <person name="Hosoyama A."/>
            <person name="Uohara A."/>
            <person name="Ohji S."/>
            <person name="Ichikawa N."/>
        </authorList>
    </citation>
    <scope>NUCLEOTIDE SEQUENCE [LARGE SCALE GENOMIC DNA]</scope>
    <source>
        <strain evidence="12 13">NBRC 106135</strain>
    </source>
</reference>
<name>A0A512BDG8_9BACT</name>
<organism evidence="12 13">
    <name type="scientific">Segetibacter aerophilus</name>
    <dbReference type="NCBI Taxonomy" id="670293"/>
    <lineage>
        <taxon>Bacteria</taxon>
        <taxon>Pseudomonadati</taxon>
        <taxon>Bacteroidota</taxon>
        <taxon>Chitinophagia</taxon>
        <taxon>Chitinophagales</taxon>
        <taxon>Chitinophagaceae</taxon>
        <taxon>Segetibacter</taxon>
    </lineage>
</organism>
<evidence type="ECO:0000256" key="9">
    <source>
        <dbReference type="SAM" id="Phobius"/>
    </source>
</evidence>
<dbReference type="GO" id="GO:0005524">
    <property type="term" value="F:ATP binding"/>
    <property type="evidence" value="ECO:0007669"/>
    <property type="project" value="UniProtKB-KW"/>
</dbReference>
<dbReference type="FunFam" id="3.40.50.300:FF:000299">
    <property type="entry name" value="ABC transporter ATP-binding protein/permease"/>
    <property type="match status" value="1"/>
</dbReference>
<keyword evidence="6 12" id="KW-0067">ATP-binding</keyword>
<dbReference type="GO" id="GO:0140359">
    <property type="term" value="F:ABC-type transporter activity"/>
    <property type="evidence" value="ECO:0007669"/>
    <property type="project" value="InterPro"/>
</dbReference>
<evidence type="ECO:0000256" key="2">
    <source>
        <dbReference type="ARBA" id="ARBA00022448"/>
    </source>
</evidence>
<dbReference type="RefSeq" id="WP_147204048.1">
    <property type="nucleotide sequence ID" value="NZ_BJYT01000008.1"/>
</dbReference>
<evidence type="ECO:0000259" key="10">
    <source>
        <dbReference type="PROSITE" id="PS50893"/>
    </source>
</evidence>
<keyword evidence="8 9" id="KW-0472">Membrane</keyword>
<dbReference type="GO" id="GO:0034040">
    <property type="term" value="F:ATPase-coupled lipid transmembrane transporter activity"/>
    <property type="evidence" value="ECO:0007669"/>
    <property type="project" value="TreeGrafter"/>
</dbReference>
<dbReference type="Pfam" id="PF00005">
    <property type="entry name" value="ABC_tran"/>
    <property type="match status" value="1"/>
</dbReference>
<dbReference type="PANTHER" id="PTHR24221">
    <property type="entry name" value="ATP-BINDING CASSETTE SUB-FAMILY B"/>
    <property type="match status" value="1"/>
</dbReference>
<dbReference type="Gene3D" id="1.20.1560.10">
    <property type="entry name" value="ABC transporter type 1, transmembrane domain"/>
    <property type="match status" value="1"/>
</dbReference>
<dbReference type="InterPro" id="IPR036640">
    <property type="entry name" value="ABC1_TM_sf"/>
</dbReference>
<feature type="domain" description="ABC transmembrane type-1" evidence="11">
    <location>
        <begin position="66"/>
        <end position="319"/>
    </location>
</feature>
<dbReference type="SUPFAM" id="SSF90123">
    <property type="entry name" value="ABC transporter transmembrane region"/>
    <property type="match status" value="1"/>
</dbReference>
<dbReference type="InterPro" id="IPR017871">
    <property type="entry name" value="ABC_transporter-like_CS"/>
</dbReference>
<dbReference type="PROSITE" id="PS00211">
    <property type="entry name" value="ABC_TRANSPORTER_1"/>
    <property type="match status" value="1"/>
</dbReference>
<gene>
    <name evidence="12" type="ORF">SAE01_24310</name>
</gene>
<dbReference type="AlphaFoldDB" id="A0A512BDG8"/>
<feature type="transmembrane region" description="Helical" evidence="9">
    <location>
        <begin position="22"/>
        <end position="44"/>
    </location>
</feature>
<keyword evidence="4 9" id="KW-0812">Transmembrane</keyword>
<keyword evidence="7 9" id="KW-1133">Transmembrane helix</keyword>
<dbReference type="GO" id="GO:0016887">
    <property type="term" value="F:ATP hydrolysis activity"/>
    <property type="evidence" value="ECO:0007669"/>
    <property type="project" value="InterPro"/>
</dbReference>
<proteinExistence type="predicted"/>
<evidence type="ECO:0000259" key="11">
    <source>
        <dbReference type="PROSITE" id="PS50929"/>
    </source>
</evidence>
<evidence type="ECO:0000256" key="5">
    <source>
        <dbReference type="ARBA" id="ARBA00022741"/>
    </source>
</evidence>
<keyword evidence="3" id="KW-1003">Cell membrane</keyword>
<evidence type="ECO:0000256" key="4">
    <source>
        <dbReference type="ARBA" id="ARBA00022692"/>
    </source>
</evidence>
<dbReference type="InterPro" id="IPR027417">
    <property type="entry name" value="P-loop_NTPase"/>
</dbReference>
<dbReference type="SMART" id="SM00382">
    <property type="entry name" value="AAA"/>
    <property type="match status" value="1"/>
</dbReference>
<evidence type="ECO:0000256" key="3">
    <source>
        <dbReference type="ARBA" id="ARBA00022475"/>
    </source>
</evidence>
<evidence type="ECO:0000256" key="1">
    <source>
        <dbReference type="ARBA" id="ARBA00004651"/>
    </source>
</evidence>
<dbReference type="PROSITE" id="PS50929">
    <property type="entry name" value="ABC_TM1F"/>
    <property type="match status" value="1"/>
</dbReference>
<evidence type="ECO:0000256" key="8">
    <source>
        <dbReference type="ARBA" id="ARBA00023136"/>
    </source>
</evidence>
<dbReference type="PROSITE" id="PS50893">
    <property type="entry name" value="ABC_TRANSPORTER_2"/>
    <property type="match status" value="1"/>
</dbReference>
<dbReference type="OrthoDB" id="9760358at2"/>
<dbReference type="GO" id="GO:0005886">
    <property type="term" value="C:plasma membrane"/>
    <property type="evidence" value="ECO:0007669"/>
    <property type="project" value="UniProtKB-SubCell"/>
</dbReference>
<comment type="caution">
    <text evidence="12">The sequence shown here is derived from an EMBL/GenBank/DDBJ whole genome shotgun (WGS) entry which is preliminary data.</text>
</comment>
<feature type="transmembrane region" description="Helical" evidence="9">
    <location>
        <begin position="74"/>
        <end position="93"/>
    </location>
</feature>
<protein>
    <submittedName>
        <fullName evidence="12">ABC transporter ATP-binding protein</fullName>
    </submittedName>
</protein>
<evidence type="ECO:0000313" key="12">
    <source>
        <dbReference type="EMBL" id="GEO09935.1"/>
    </source>
</evidence>
<dbReference type="EMBL" id="BJYT01000008">
    <property type="protein sequence ID" value="GEO09935.1"/>
    <property type="molecule type" value="Genomic_DNA"/>
</dbReference>
<dbReference type="SUPFAM" id="SSF52540">
    <property type="entry name" value="P-loop containing nucleoside triphosphate hydrolases"/>
    <property type="match status" value="1"/>
</dbReference>
<keyword evidence="2" id="KW-0813">Transport</keyword>
<keyword evidence="13" id="KW-1185">Reference proteome</keyword>
<comment type="subcellular location">
    <subcellularLocation>
        <location evidence="1">Cell membrane</location>
        <topology evidence="1">Multi-pass membrane protein</topology>
    </subcellularLocation>
</comment>
<sequence length="594" mass="66792">MKFENSFIGYFKFYYRLTGKRLLINLALSITVSLLDGISLAMFMPLLQSAGGTVAKSNETLGSLHYITDFLESLGLTLNITTVLSILVVLFILKGSFKFLQLTFQVQTRHLFMKKIRYLLIDSLQDLSYKGFLKLDAGRIHNTLTGEVSKLFQSMSYYFNAAQNTVMLSTYILLAFLANFQFAILVALGAGLSNLVYRKIYKACKKIAFELSLKGNSFNSFLVQAIHNYKYLKSTNYLHTFSKKIKAVINDTEHLNRKIGVYNAITASVKEPLIIIVVAAVILIQLRFSSGNLTSILLSLLLFYRSLNFLMVLQNDWQQFIQVSASITTVSSIVNEMDTMKEVKASTPFQTFTNHIRIKNLVFAYGSQVVLNNIDVEIPKNKTIALVGESGSGKTTLANIVSGLIQPTTGEVLIDNYPLKNISLNSYRDQMGYISQEPVIFNDNIFNNITFWAEPTAKNIQKFWNIVELASLTTFITGLPQKELTPLGDNGMLVSGGQKQRISIARELYKDAQILILDEATSALDSETERVIQDNIDKLHGKFTILIIAHRLSTIKNADIIYLLDKGKVLAHGDFDSMLSESQRFKRMVSLQEM</sequence>
<keyword evidence="5" id="KW-0547">Nucleotide-binding</keyword>
<accession>A0A512BDG8</accession>
<dbReference type="Pfam" id="PF00664">
    <property type="entry name" value="ABC_membrane"/>
    <property type="match status" value="1"/>
</dbReference>
<dbReference type="InterPro" id="IPR003593">
    <property type="entry name" value="AAA+_ATPase"/>
</dbReference>
<dbReference type="Gene3D" id="3.40.50.300">
    <property type="entry name" value="P-loop containing nucleotide triphosphate hydrolases"/>
    <property type="match status" value="1"/>
</dbReference>
<dbReference type="Proteomes" id="UP000321513">
    <property type="component" value="Unassembled WGS sequence"/>
</dbReference>
<dbReference type="InterPro" id="IPR003439">
    <property type="entry name" value="ABC_transporter-like_ATP-bd"/>
</dbReference>
<dbReference type="InterPro" id="IPR039421">
    <property type="entry name" value="Type_1_exporter"/>
</dbReference>
<dbReference type="InterPro" id="IPR011527">
    <property type="entry name" value="ABC1_TM_dom"/>
</dbReference>